<proteinExistence type="predicted"/>
<dbReference type="WBParaSite" id="nRc.2.0.1.t32118-RA">
    <property type="protein sequence ID" value="nRc.2.0.1.t32118-RA"/>
    <property type="gene ID" value="nRc.2.0.1.g32118"/>
</dbReference>
<dbReference type="AlphaFoldDB" id="A0A915K2Q9"/>
<name>A0A915K2Q9_ROMCU</name>
<protein>
    <submittedName>
        <fullName evidence="2">Uncharacterized protein</fullName>
    </submittedName>
</protein>
<keyword evidence="1" id="KW-1185">Reference proteome</keyword>
<organism evidence="1 2">
    <name type="scientific">Romanomermis culicivorax</name>
    <name type="common">Nematode worm</name>
    <dbReference type="NCBI Taxonomy" id="13658"/>
    <lineage>
        <taxon>Eukaryota</taxon>
        <taxon>Metazoa</taxon>
        <taxon>Ecdysozoa</taxon>
        <taxon>Nematoda</taxon>
        <taxon>Enoplea</taxon>
        <taxon>Dorylaimia</taxon>
        <taxon>Mermithida</taxon>
        <taxon>Mermithoidea</taxon>
        <taxon>Mermithidae</taxon>
        <taxon>Romanomermis</taxon>
    </lineage>
</organism>
<dbReference type="Proteomes" id="UP000887565">
    <property type="component" value="Unplaced"/>
</dbReference>
<sequence>MLKRDCLRKVVGRERFVLQRLEPWQKAGQTFHQWRHGQGQLGARHRGAGRDPRYLFNFFCKASELAQGAPKRLVDIPNLCLD</sequence>
<evidence type="ECO:0000313" key="1">
    <source>
        <dbReference type="Proteomes" id="UP000887565"/>
    </source>
</evidence>
<accession>A0A915K2Q9</accession>
<evidence type="ECO:0000313" key="2">
    <source>
        <dbReference type="WBParaSite" id="nRc.2.0.1.t32118-RA"/>
    </source>
</evidence>
<reference evidence="2" key="1">
    <citation type="submission" date="2022-11" db="UniProtKB">
        <authorList>
            <consortium name="WormBaseParasite"/>
        </authorList>
    </citation>
    <scope>IDENTIFICATION</scope>
</reference>